<dbReference type="AlphaFoldDB" id="A0A366IR82"/>
<dbReference type="GO" id="GO:0006574">
    <property type="term" value="P:L-valine catabolic process"/>
    <property type="evidence" value="ECO:0007669"/>
    <property type="project" value="TreeGrafter"/>
</dbReference>
<dbReference type="InterPro" id="IPR029045">
    <property type="entry name" value="ClpP/crotonase-like_dom_sf"/>
</dbReference>
<comment type="catalytic activity">
    <reaction evidence="1">
        <text>3-hydroxy-2-methylpropanoyl-CoA + H2O = 3-hydroxy-2-methylpropanoate + CoA + H(+)</text>
        <dbReference type="Rhea" id="RHEA:20888"/>
        <dbReference type="ChEBI" id="CHEBI:11805"/>
        <dbReference type="ChEBI" id="CHEBI:15377"/>
        <dbReference type="ChEBI" id="CHEBI:15378"/>
        <dbReference type="ChEBI" id="CHEBI:57287"/>
        <dbReference type="ChEBI" id="CHEBI:57340"/>
        <dbReference type="EC" id="3.1.2.4"/>
    </reaction>
</comment>
<dbReference type="CDD" id="cd06558">
    <property type="entry name" value="crotonase-like"/>
    <property type="match status" value="1"/>
</dbReference>
<protein>
    <recommendedName>
        <fullName evidence="2">3-hydroxyisobutyryl-CoA hydrolase</fullName>
        <ecNumber evidence="2">3.1.2.4</ecNumber>
    </recommendedName>
</protein>
<evidence type="ECO:0000313" key="5">
    <source>
        <dbReference type="EMBL" id="RBP74490.1"/>
    </source>
</evidence>
<dbReference type="PANTHER" id="PTHR43176">
    <property type="entry name" value="3-HYDROXYISOBUTYRYL-COA HYDROLASE-RELATED"/>
    <property type="match status" value="1"/>
</dbReference>
<dbReference type="Proteomes" id="UP000253509">
    <property type="component" value="Unassembled WGS sequence"/>
</dbReference>
<reference evidence="5 6" key="1">
    <citation type="submission" date="2018-06" db="EMBL/GenBank/DDBJ databases">
        <title>Freshwater and sediment microbial communities from various areas in North America, analyzing microbe dynamics in response to fracking.</title>
        <authorList>
            <person name="Lamendella R."/>
        </authorList>
    </citation>
    <scope>NUCLEOTIDE SEQUENCE [LARGE SCALE GENOMIC DNA]</scope>
    <source>
        <strain evidence="5 6">3b_TX</strain>
    </source>
</reference>
<keyword evidence="3" id="KW-0378">Hydrolase</keyword>
<evidence type="ECO:0000256" key="1">
    <source>
        <dbReference type="ARBA" id="ARBA00001709"/>
    </source>
</evidence>
<evidence type="ECO:0000313" key="6">
    <source>
        <dbReference type="Proteomes" id="UP000253509"/>
    </source>
</evidence>
<gene>
    <name evidence="5" type="ORF">DFO65_101209</name>
</gene>
<dbReference type="PANTHER" id="PTHR43176:SF3">
    <property type="entry name" value="3-HYDROXYISOBUTYRYL-COA HYDROLASE, MITOCHONDRIAL"/>
    <property type="match status" value="1"/>
</dbReference>
<dbReference type="GO" id="GO:0003860">
    <property type="term" value="F:3-hydroxyisobutyryl-CoA hydrolase activity"/>
    <property type="evidence" value="ECO:0007669"/>
    <property type="project" value="UniProtKB-EC"/>
</dbReference>
<dbReference type="Gene3D" id="3.90.226.10">
    <property type="entry name" value="2-enoyl-CoA Hydratase, Chain A, domain 1"/>
    <property type="match status" value="1"/>
</dbReference>
<evidence type="ECO:0000256" key="2">
    <source>
        <dbReference type="ARBA" id="ARBA00011915"/>
    </source>
</evidence>
<evidence type="ECO:0000259" key="4">
    <source>
        <dbReference type="Pfam" id="PF16113"/>
    </source>
</evidence>
<dbReference type="Pfam" id="PF16113">
    <property type="entry name" value="ECH_2"/>
    <property type="match status" value="1"/>
</dbReference>
<comment type="caution">
    <text evidence="5">The sequence shown here is derived from an EMBL/GenBank/DDBJ whole genome shotgun (WGS) entry which is preliminary data.</text>
</comment>
<sequence length="369" mass="39929">MKTSLSRMCFPEEDSSVSFIESGVGRIFLNRPTALNSLNEEMVREIHDDLERWRTADLRAIIIASSRPKTFCAGGDVKEIRRLSLSGEAEAIDAFFRQEYRLNAAIANHPTPIISLIDGVCMGGGMGISMHGRFRVVTDAVKLAMPETAIGFFPDVGASFFLPRLPGAIGRYLGLTGVTIDHRDALYSGLATHRLSAGQFAELPALIAQNPDTPLTSVLGRLGSADSDDNGGTVDIGELETHRHEIDRCFGAPSLDEIISRLHAEGSAWAQRVLSVLAGRSPQSLRVTDALLRWGAEHTLEDCLAVELRLAREMAATSDFIEGVRSVLVDKDGIAAWQEPAEEADRLVGLIADGAHAHWSAAHETVVAP</sequence>
<dbReference type="InterPro" id="IPR032259">
    <property type="entry name" value="HIBYL-CoA-H"/>
</dbReference>
<dbReference type="InterPro" id="IPR045004">
    <property type="entry name" value="ECH_dom"/>
</dbReference>
<dbReference type="EC" id="3.1.2.4" evidence="2"/>
<dbReference type="NCBIfam" id="NF004127">
    <property type="entry name" value="PRK05617.1"/>
    <property type="match status" value="1"/>
</dbReference>
<accession>A0A366IR82</accession>
<dbReference type="SUPFAM" id="SSF52096">
    <property type="entry name" value="ClpP/crotonase"/>
    <property type="match status" value="1"/>
</dbReference>
<dbReference type="RefSeq" id="WP_181778562.1">
    <property type="nucleotide sequence ID" value="NZ_QNSB01000001.1"/>
</dbReference>
<keyword evidence="6" id="KW-1185">Reference proteome</keyword>
<name>A0A366IR82_9MICO</name>
<feature type="domain" description="Enoyl-CoA hydratase/isomerase" evidence="4">
    <location>
        <begin position="24"/>
        <end position="340"/>
    </location>
</feature>
<organism evidence="5 6">
    <name type="scientific">Brevibacterium celere</name>
    <dbReference type="NCBI Taxonomy" id="225845"/>
    <lineage>
        <taxon>Bacteria</taxon>
        <taxon>Bacillati</taxon>
        <taxon>Actinomycetota</taxon>
        <taxon>Actinomycetes</taxon>
        <taxon>Micrococcales</taxon>
        <taxon>Brevibacteriaceae</taxon>
        <taxon>Brevibacterium</taxon>
    </lineage>
</organism>
<evidence type="ECO:0000256" key="3">
    <source>
        <dbReference type="ARBA" id="ARBA00022801"/>
    </source>
</evidence>
<dbReference type="EMBL" id="QNSB01000001">
    <property type="protein sequence ID" value="RBP74490.1"/>
    <property type="molecule type" value="Genomic_DNA"/>
</dbReference>
<proteinExistence type="predicted"/>